<dbReference type="InterPro" id="IPR001345">
    <property type="entry name" value="PG/BPGM_mutase_AS"/>
</dbReference>
<evidence type="ECO:0000313" key="3">
    <source>
        <dbReference type="EMBL" id="OAK51968.1"/>
    </source>
</evidence>
<keyword evidence="4" id="KW-1185">Reference proteome</keyword>
<keyword evidence="2" id="KW-0413">Isomerase</keyword>
<organism evidence="3 4">
    <name type="scientific">Rhodococcoides kyotonense</name>
    <dbReference type="NCBI Taxonomy" id="398843"/>
    <lineage>
        <taxon>Bacteria</taxon>
        <taxon>Bacillati</taxon>
        <taxon>Actinomycetota</taxon>
        <taxon>Actinomycetes</taxon>
        <taxon>Mycobacteriales</taxon>
        <taxon>Nocardiaceae</taxon>
        <taxon>Rhodococcoides</taxon>
    </lineage>
</organism>
<dbReference type="EMBL" id="LVHI01000032">
    <property type="protein sequence ID" value="OAK51968.1"/>
    <property type="molecule type" value="Genomic_DNA"/>
</dbReference>
<dbReference type="GO" id="GO:0016301">
    <property type="term" value="F:kinase activity"/>
    <property type="evidence" value="ECO:0007669"/>
    <property type="project" value="UniProtKB-KW"/>
</dbReference>
<reference evidence="3 4" key="1">
    <citation type="submission" date="2016-03" db="EMBL/GenBank/DDBJ databases">
        <title>Genome sequence of Rhodococcus kyotonensis KB10.</title>
        <authorList>
            <person name="Jeong H."/>
            <person name="Hong C.E."/>
            <person name="Jo S.H."/>
            <person name="Park J.M."/>
        </authorList>
    </citation>
    <scope>NUCLEOTIDE SEQUENCE [LARGE SCALE GENOMIC DNA]</scope>
    <source>
        <strain evidence="3 4">KB10</strain>
    </source>
</reference>
<dbReference type="Proteomes" id="UP000077519">
    <property type="component" value="Unassembled WGS sequence"/>
</dbReference>
<evidence type="ECO:0000313" key="4">
    <source>
        <dbReference type="Proteomes" id="UP000077519"/>
    </source>
</evidence>
<keyword evidence="3" id="KW-0808">Transferase</keyword>
<dbReference type="InterPro" id="IPR013078">
    <property type="entry name" value="His_Pase_superF_clade-1"/>
</dbReference>
<dbReference type="RefSeq" id="WP_068429919.1">
    <property type="nucleotide sequence ID" value="NZ_LVHI01000032.1"/>
</dbReference>
<dbReference type="PROSITE" id="PS00175">
    <property type="entry name" value="PG_MUTASE"/>
    <property type="match status" value="1"/>
</dbReference>
<keyword evidence="1" id="KW-0324">Glycolysis</keyword>
<sequence>MTGKLILVRHGQTFANVEKRLDTLPPGAALTDLGHEQAKRFGDALVATPPSVLVSSVALRARQTAEHIAKATSVPAQERDGIQETFVGEWEDRTDKEAHDAFTAIYGKWQAGDLDAQAPGGDSGRSILGRYVPVLESLRDEYLTDVDAPDVVVVSHGAAIRLVGAVLGGVDGEFAADNHLNNTETVELVPTPGGGWTCVRWGTFLPPFAGKGSHVADNPIS</sequence>
<name>A0A177YA45_9NOCA</name>
<dbReference type="SMART" id="SM00855">
    <property type="entry name" value="PGAM"/>
    <property type="match status" value="1"/>
</dbReference>
<dbReference type="PANTHER" id="PTHR48100">
    <property type="entry name" value="BROAD-SPECIFICITY PHOSPHATASE YOR283W-RELATED"/>
    <property type="match status" value="1"/>
</dbReference>
<dbReference type="SUPFAM" id="SSF53254">
    <property type="entry name" value="Phosphoglycerate mutase-like"/>
    <property type="match status" value="1"/>
</dbReference>
<protein>
    <submittedName>
        <fullName evidence="3">Phosphoglycerate kinase</fullName>
    </submittedName>
</protein>
<comment type="caution">
    <text evidence="3">The sequence shown here is derived from an EMBL/GenBank/DDBJ whole genome shotgun (WGS) entry which is preliminary data.</text>
</comment>
<dbReference type="GO" id="GO:0016791">
    <property type="term" value="F:phosphatase activity"/>
    <property type="evidence" value="ECO:0007669"/>
    <property type="project" value="TreeGrafter"/>
</dbReference>
<proteinExistence type="predicted"/>
<dbReference type="InterPro" id="IPR050275">
    <property type="entry name" value="PGM_Phosphatase"/>
</dbReference>
<dbReference type="InterPro" id="IPR029033">
    <property type="entry name" value="His_PPase_superfam"/>
</dbReference>
<dbReference type="Pfam" id="PF00300">
    <property type="entry name" value="His_Phos_1"/>
    <property type="match status" value="1"/>
</dbReference>
<dbReference type="GO" id="GO:0005737">
    <property type="term" value="C:cytoplasm"/>
    <property type="evidence" value="ECO:0007669"/>
    <property type="project" value="TreeGrafter"/>
</dbReference>
<dbReference type="AlphaFoldDB" id="A0A177YA45"/>
<evidence type="ECO:0000256" key="2">
    <source>
        <dbReference type="ARBA" id="ARBA00023235"/>
    </source>
</evidence>
<dbReference type="Gene3D" id="3.40.50.1240">
    <property type="entry name" value="Phosphoglycerate mutase-like"/>
    <property type="match status" value="1"/>
</dbReference>
<dbReference type="CDD" id="cd07067">
    <property type="entry name" value="HP_PGM_like"/>
    <property type="match status" value="1"/>
</dbReference>
<accession>A0A177YA45</accession>
<evidence type="ECO:0000256" key="1">
    <source>
        <dbReference type="ARBA" id="ARBA00023152"/>
    </source>
</evidence>
<dbReference type="PANTHER" id="PTHR48100:SF1">
    <property type="entry name" value="HISTIDINE PHOSPHATASE FAMILY PROTEIN-RELATED"/>
    <property type="match status" value="1"/>
</dbReference>
<gene>
    <name evidence="3" type="ORF">A3K89_09865</name>
</gene>
<keyword evidence="3" id="KW-0418">Kinase</keyword>